<dbReference type="Pfam" id="PF08327">
    <property type="entry name" value="AHSA1"/>
    <property type="match status" value="1"/>
</dbReference>
<gene>
    <name evidence="3" type="ORF">AAME72_14985</name>
</gene>
<feature type="domain" description="Activator of Hsp90 ATPase homologue 1/2-like C-terminal" evidence="2">
    <location>
        <begin position="23"/>
        <end position="154"/>
    </location>
</feature>
<evidence type="ECO:0000259" key="2">
    <source>
        <dbReference type="Pfam" id="PF08327"/>
    </source>
</evidence>
<dbReference type="InterPro" id="IPR023393">
    <property type="entry name" value="START-like_dom_sf"/>
</dbReference>
<dbReference type="Gene3D" id="3.30.530.20">
    <property type="match status" value="1"/>
</dbReference>
<accession>A0AAU7G839</accession>
<evidence type="ECO:0000256" key="1">
    <source>
        <dbReference type="ARBA" id="ARBA00006817"/>
    </source>
</evidence>
<dbReference type="CDD" id="cd07826">
    <property type="entry name" value="SRPBCC_CalC_Aha1-like_9"/>
    <property type="match status" value="1"/>
</dbReference>
<sequence length="157" mass="17920">MSNAVTITAPEGLPFTDIEREFDHPVETVFRAYKEPELVQRWLGPRGYEMDVEEYDFRTGGRYRYTHRDGSSEYRFNGVFHVVRDNEFAIQTFEFEGVPDVVSIESVTFEPLEGGRTRVRAHAVYPTVEARDGMVASGMERGVVEGYERLDEVLAGA</sequence>
<evidence type="ECO:0000313" key="3">
    <source>
        <dbReference type="EMBL" id="XBM47377.1"/>
    </source>
</evidence>
<dbReference type="RefSeq" id="WP_348787350.1">
    <property type="nucleotide sequence ID" value="NZ_CP157390.1"/>
</dbReference>
<dbReference type="AlphaFoldDB" id="A0AAU7G839"/>
<dbReference type="EMBL" id="CP157390">
    <property type="protein sequence ID" value="XBM47377.1"/>
    <property type="molecule type" value="Genomic_DNA"/>
</dbReference>
<dbReference type="InterPro" id="IPR013538">
    <property type="entry name" value="ASHA1/2-like_C"/>
</dbReference>
<protein>
    <submittedName>
        <fullName evidence="3">SRPBCC family protein</fullName>
    </submittedName>
</protein>
<proteinExistence type="inferred from homology"/>
<reference evidence="3" key="1">
    <citation type="submission" date="2024-05" db="EMBL/GenBank/DDBJ databases">
        <title>The Natural Products Discovery Center: Release of the First 8490 Sequenced Strains for Exploring Actinobacteria Biosynthetic Diversity.</title>
        <authorList>
            <person name="Kalkreuter E."/>
            <person name="Kautsar S.A."/>
            <person name="Yang D."/>
            <person name="Bader C.D."/>
            <person name="Teijaro C.N."/>
            <person name="Fluegel L."/>
            <person name="Davis C.M."/>
            <person name="Simpson J.R."/>
            <person name="Lauterbach L."/>
            <person name="Steele A.D."/>
            <person name="Gui C."/>
            <person name="Meng S."/>
            <person name="Li G."/>
            <person name="Viehrig K."/>
            <person name="Ye F."/>
            <person name="Su P."/>
            <person name="Kiefer A.F."/>
            <person name="Nichols A."/>
            <person name="Cepeda A.J."/>
            <person name="Yan W."/>
            <person name="Fan B."/>
            <person name="Jiang Y."/>
            <person name="Adhikari A."/>
            <person name="Zheng C.-J."/>
            <person name="Schuster L."/>
            <person name="Cowan T.M."/>
            <person name="Smanski M.J."/>
            <person name="Chevrette M.G."/>
            <person name="de Carvalho L.P.S."/>
            <person name="Shen B."/>
        </authorList>
    </citation>
    <scope>NUCLEOTIDE SEQUENCE</scope>
    <source>
        <strain evidence="3">NPDC080035</strain>
    </source>
</reference>
<name>A0AAU7G839_9MICO</name>
<comment type="similarity">
    <text evidence="1">Belongs to the AHA1 family.</text>
</comment>
<dbReference type="SUPFAM" id="SSF55961">
    <property type="entry name" value="Bet v1-like"/>
    <property type="match status" value="1"/>
</dbReference>
<organism evidence="3">
    <name type="scientific">Leifsonia sp. NPDC080035</name>
    <dbReference type="NCBI Taxonomy" id="3143936"/>
    <lineage>
        <taxon>Bacteria</taxon>
        <taxon>Bacillati</taxon>
        <taxon>Actinomycetota</taxon>
        <taxon>Actinomycetes</taxon>
        <taxon>Micrococcales</taxon>
        <taxon>Microbacteriaceae</taxon>
        <taxon>Leifsonia</taxon>
    </lineage>
</organism>